<dbReference type="InterPro" id="IPR036259">
    <property type="entry name" value="MFS_trans_sf"/>
</dbReference>
<evidence type="ECO:0000313" key="8">
    <source>
        <dbReference type="EMBL" id="RFU31486.1"/>
    </source>
</evidence>
<reference evidence="8 9" key="1">
    <citation type="submission" date="2018-05" db="EMBL/GenBank/DDBJ databases">
        <title>Draft genome sequence of Scytalidium lignicola DSM 105466, a ubiquitous saprotrophic fungus.</title>
        <authorList>
            <person name="Buettner E."/>
            <person name="Gebauer A.M."/>
            <person name="Hofrichter M."/>
            <person name="Liers C."/>
            <person name="Kellner H."/>
        </authorList>
    </citation>
    <scope>NUCLEOTIDE SEQUENCE [LARGE SCALE GENOMIC DNA]</scope>
    <source>
        <strain evidence="8 9">DSM 105466</strain>
    </source>
</reference>
<dbReference type="Pfam" id="PF07690">
    <property type="entry name" value="MFS_1"/>
    <property type="match status" value="1"/>
</dbReference>
<keyword evidence="9" id="KW-1185">Reference proteome</keyword>
<keyword evidence="3 6" id="KW-0812">Transmembrane</keyword>
<keyword evidence="5 6" id="KW-0472">Membrane</keyword>
<feature type="transmembrane region" description="Helical" evidence="6">
    <location>
        <begin position="232"/>
        <end position="252"/>
    </location>
</feature>
<organism evidence="8 9">
    <name type="scientific">Scytalidium lignicola</name>
    <name type="common">Hyphomycete</name>
    <dbReference type="NCBI Taxonomy" id="5539"/>
    <lineage>
        <taxon>Eukaryota</taxon>
        <taxon>Fungi</taxon>
        <taxon>Dikarya</taxon>
        <taxon>Ascomycota</taxon>
        <taxon>Pezizomycotina</taxon>
        <taxon>Leotiomycetes</taxon>
        <taxon>Leotiomycetes incertae sedis</taxon>
        <taxon>Scytalidium</taxon>
    </lineage>
</organism>
<feature type="transmembrane region" description="Helical" evidence="6">
    <location>
        <begin position="430"/>
        <end position="455"/>
    </location>
</feature>
<evidence type="ECO:0000256" key="4">
    <source>
        <dbReference type="ARBA" id="ARBA00022989"/>
    </source>
</evidence>
<keyword evidence="4 6" id="KW-1133">Transmembrane helix</keyword>
<feature type="transmembrane region" description="Helical" evidence="6">
    <location>
        <begin position="362"/>
        <end position="379"/>
    </location>
</feature>
<name>A0A3E2HDJ6_SCYLI</name>
<feature type="transmembrane region" description="Helical" evidence="6">
    <location>
        <begin position="258"/>
        <end position="278"/>
    </location>
</feature>
<proteinExistence type="inferred from homology"/>
<feature type="transmembrane region" description="Helical" evidence="6">
    <location>
        <begin position="467"/>
        <end position="489"/>
    </location>
</feature>
<dbReference type="FunFam" id="1.20.1720.10:FF:000012">
    <property type="entry name" value="MFS toxin efflux pump (AflT)"/>
    <property type="match status" value="1"/>
</dbReference>
<feature type="non-terminal residue" evidence="8">
    <location>
        <position position="1"/>
    </location>
</feature>
<dbReference type="InterPro" id="IPR020846">
    <property type="entry name" value="MFS_dom"/>
</dbReference>
<dbReference type="GO" id="GO:0005886">
    <property type="term" value="C:plasma membrane"/>
    <property type="evidence" value="ECO:0007669"/>
    <property type="project" value="TreeGrafter"/>
</dbReference>
<evidence type="ECO:0000259" key="7">
    <source>
        <dbReference type="PROSITE" id="PS50850"/>
    </source>
</evidence>
<dbReference type="InterPro" id="IPR011701">
    <property type="entry name" value="MFS"/>
</dbReference>
<feature type="non-terminal residue" evidence="8">
    <location>
        <position position="666"/>
    </location>
</feature>
<evidence type="ECO:0000256" key="1">
    <source>
        <dbReference type="ARBA" id="ARBA00004141"/>
    </source>
</evidence>
<dbReference type="FunFam" id="1.20.1250.20:FF:000196">
    <property type="entry name" value="MFS toxin efflux pump (AflT)"/>
    <property type="match status" value="1"/>
</dbReference>
<dbReference type="CDD" id="cd17502">
    <property type="entry name" value="MFS_Azr1_MDR_like"/>
    <property type="match status" value="1"/>
</dbReference>
<feature type="transmembrane region" description="Helical" evidence="6">
    <location>
        <begin position="166"/>
        <end position="191"/>
    </location>
</feature>
<dbReference type="OrthoDB" id="10021397at2759"/>
<sequence>MPESHQYLISRPLPPAILTSRVISLLHEHSNIITLSPLVIEYHVLPAKELASEGSTSYSITDRIEYLPFGLYTGSVTVIAEFTNQNDGVTTVRQAPLGFTIKERWATQEISAGGEENISTRELVLDVTLEAGNNPQQELVSEESDPRLPNEAEEEGIVYPDALHRILIAIGLSLSVLLVALDNAILATAIPTITTDFNSLSDVGWYGSAFLITLCALQPVGGKLFQYFSLKWTYLIFLALFELGSLLCGVSVSSNMLIVGRAVAGVGASGLFSGALTIIAHTIPLSIRPVFIGIVASSAQIANVLGPLVGGALTQHTTWRWCFYINLPCGGVTASILFFFFHPPKRVRSSLSLLQKLRRLDLPGFAIFFPGILMLLLAIEWGGSKYPWNSATVIGLLCGSVGTLILFVVWEWHQQANASIPLKIFLQRTILTSSLSSLFTFGSMQVGIYYLPIWFQVIKDASPTKSGIMFLPTVISCLLFTLTAGTLVTRFGYYNPWMLIGTAFLSISSALFSTFHTDTGSGKWIGYQIIFGAGTGAAMPMCVIAVMAVLPQDDIPIGTAIIVFFQFLGGAIFLAIAENLFSSQLMKALVSNAPSLDAQAIVAAGAESVRRVVSAGNLQAVLEAYNTAITRTLYVGVAAGGVAFIASLGVQWINVKGQNLMSAAAA</sequence>
<comment type="subcellular location">
    <subcellularLocation>
        <location evidence="1">Membrane</location>
        <topology evidence="1">Multi-pass membrane protein</topology>
    </subcellularLocation>
</comment>
<protein>
    <recommendedName>
        <fullName evidence="7">Major facilitator superfamily (MFS) profile domain-containing protein</fullName>
    </recommendedName>
</protein>
<comment type="caution">
    <text evidence="8">The sequence shown here is derived from an EMBL/GenBank/DDBJ whole genome shotgun (WGS) entry which is preliminary data.</text>
</comment>
<dbReference type="Pfam" id="PF23155">
    <property type="entry name" value="DUF7053"/>
    <property type="match status" value="1"/>
</dbReference>
<evidence type="ECO:0000256" key="6">
    <source>
        <dbReference type="SAM" id="Phobius"/>
    </source>
</evidence>
<feature type="transmembrane region" description="Helical" evidence="6">
    <location>
        <begin position="557"/>
        <end position="577"/>
    </location>
</feature>
<dbReference type="Proteomes" id="UP000258309">
    <property type="component" value="Unassembled WGS sequence"/>
</dbReference>
<feature type="transmembrane region" description="Helical" evidence="6">
    <location>
        <begin position="391"/>
        <end position="410"/>
    </location>
</feature>
<dbReference type="SUPFAM" id="SSF103473">
    <property type="entry name" value="MFS general substrate transporter"/>
    <property type="match status" value="1"/>
</dbReference>
<feature type="transmembrane region" description="Helical" evidence="6">
    <location>
        <begin position="496"/>
        <end position="515"/>
    </location>
</feature>
<dbReference type="PANTHER" id="PTHR23501">
    <property type="entry name" value="MAJOR FACILITATOR SUPERFAMILY"/>
    <property type="match status" value="1"/>
</dbReference>
<comment type="similarity">
    <text evidence="2">Belongs to the major facilitator superfamily. TCR/Tet family.</text>
</comment>
<feature type="transmembrane region" description="Helical" evidence="6">
    <location>
        <begin position="527"/>
        <end position="550"/>
    </location>
</feature>
<dbReference type="AlphaFoldDB" id="A0A3E2HDJ6"/>
<evidence type="ECO:0000256" key="2">
    <source>
        <dbReference type="ARBA" id="ARBA00007520"/>
    </source>
</evidence>
<dbReference type="Gene3D" id="1.20.1250.20">
    <property type="entry name" value="MFS general substrate transporter like domains"/>
    <property type="match status" value="2"/>
</dbReference>
<feature type="transmembrane region" description="Helical" evidence="6">
    <location>
        <begin position="633"/>
        <end position="653"/>
    </location>
</feature>
<dbReference type="EMBL" id="NCSJ02000075">
    <property type="protein sequence ID" value="RFU31486.1"/>
    <property type="molecule type" value="Genomic_DNA"/>
</dbReference>
<dbReference type="PANTHER" id="PTHR23501:SF193">
    <property type="entry name" value="MULTIDRUG TRANSPORTER, PUTATIVE (AFU_ORTHOLOGUE AFUA_8G00940)-RELATED"/>
    <property type="match status" value="1"/>
</dbReference>
<accession>A0A3E2HDJ6</accession>
<dbReference type="PROSITE" id="PS50850">
    <property type="entry name" value="MFS"/>
    <property type="match status" value="1"/>
</dbReference>
<feature type="domain" description="Major facilitator superfamily (MFS) profile" evidence="7">
    <location>
        <begin position="168"/>
        <end position="610"/>
    </location>
</feature>
<evidence type="ECO:0000313" key="9">
    <source>
        <dbReference type="Proteomes" id="UP000258309"/>
    </source>
</evidence>
<gene>
    <name evidence="8" type="ORF">B7463_g4855</name>
</gene>
<evidence type="ECO:0000256" key="3">
    <source>
        <dbReference type="ARBA" id="ARBA00022692"/>
    </source>
</evidence>
<feature type="transmembrane region" description="Helical" evidence="6">
    <location>
        <begin position="290"/>
        <end position="309"/>
    </location>
</feature>
<dbReference type="GO" id="GO:0022857">
    <property type="term" value="F:transmembrane transporter activity"/>
    <property type="evidence" value="ECO:0007669"/>
    <property type="project" value="InterPro"/>
</dbReference>
<dbReference type="InterPro" id="IPR055481">
    <property type="entry name" value="DUF7053"/>
</dbReference>
<dbReference type="OMA" id="LHKRAVW"/>
<evidence type="ECO:0000256" key="5">
    <source>
        <dbReference type="ARBA" id="ARBA00023136"/>
    </source>
</evidence>
<feature type="transmembrane region" description="Helical" evidence="6">
    <location>
        <begin position="321"/>
        <end position="341"/>
    </location>
</feature>
<feature type="transmembrane region" description="Helical" evidence="6">
    <location>
        <begin position="203"/>
        <end position="220"/>
    </location>
</feature>